<dbReference type="Gene3D" id="3.40.50.11310">
    <property type="entry name" value="Bacterial phosphonate metabolism protein PhnH"/>
    <property type="match status" value="1"/>
</dbReference>
<sequence length="242" mass="24166">MTALEMVPAADAAGTAELVAAAKLRPAQAQGVFRAVLDALARPGTVTRFPSDVIGVVPSALLPVLALADLGTGVHVLEEDGARRWSDVVSVATDAPAVPLEKARLAAAVRPVAAEEIPRLARGTAEAPEDGAVLCLPVTALEGGPSAWRLSGPGVPGERDIAPQGVPEGFVAARAEAVGGFPAGVDLLLATPDGRVMGLPRSTTVTIVAGAVILADAVDDTTGAATDAMAVVVAGVVAEEED</sequence>
<keyword evidence="2" id="KW-1185">Reference proteome</keyword>
<dbReference type="InterPro" id="IPR008772">
    <property type="entry name" value="Phosphonate_metab_PhnH"/>
</dbReference>
<dbReference type="Proteomes" id="UP001500418">
    <property type="component" value="Unassembled WGS sequence"/>
</dbReference>
<proteinExistence type="predicted"/>
<gene>
    <name evidence="1" type="primary">phnH</name>
    <name evidence="1" type="ORF">GCM10009575_001210</name>
</gene>
<dbReference type="Pfam" id="PF05845">
    <property type="entry name" value="PhnH"/>
    <property type="match status" value="1"/>
</dbReference>
<name>A0ABN1NQI3_9ACTN</name>
<dbReference type="SUPFAM" id="SSF159709">
    <property type="entry name" value="PhnH-like"/>
    <property type="match status" value="1"/>
</dbReference>
<protein>
    <submittedName>
        <fullName evidence="1">Phosphonate C-P lyase system protein PhnH</fullName>
    </submittedName>
</protein>
<comment type="caution">
    <text evidence="1">The sequence shown here is derived from an EMBL/GenBank/DDBJ whole genome shotgun (WGS) entry which is preliminary data.</text>
</comment>
<evidence type="ECO:0000313" key="1">
    <source>
        <dbReference type="EMBL" id="GAA0914725.1"/>
    </source>
</evidence>
<dbReference type="InterPro" id="IPR038058">
    <property type="entry name" value="PhnH-like_sp"/>
</dbReference>
<dbReference type="EMBL" id="BAAAID010000001">
    <property type="protein sequence ID" value="GAA0914725.1"/>
    <property type="molecule type" value="Genomic_DNA"/>
</dbReference>
<dbReference type="NCBIfam" id="TIGR03292">
    <property type="entry name" value="PhnH_redo"/>
    <property type="match status" value="1"/>
</dbReference>
<accession>A0ABN1NQI3</accession>
<reference evidence="1 2" key="1">
    <citation type="journal article" date="2019" name="Int. J. Syst. Evol. Microbiol.">
        <title>The Global Catalogue of Microorganisms (GCM) 10K type strain sequencing project: providing services to taxonomists for standard genome sequencing and annotation.</title>
        <authorList>
            <consortium name="The Broad Institute Genomics Platform"/>
            <consortium name="The Broad Institute Genome Sequencing Center for Infectious Disease"/>
            <person name="Wu L."/>
            <person name="Ma J."/>
        </authorList>
    </citation>
    <scope>NUCLEOTIDE SEQUENCE [LARGE SCALE GENOMIC DNA]</scope>
    <source>
        <strain evidence="1 2">JCM 11444</strain>
    </source>
</reference>
<dbReference type="GO" id="GO:0016829">
    <property type="term" value="F:lyase activity"/>
    <property type="evidence" value="ECO:0007669"/>
    <property type="project" value="UniProtKB-KW"/>
</dbReference>
<evidence type="ECO:0000313" key="2">
    <source>
        <dbReference type="Proteomes" id="UP001500418"/>
    </source>
</evidence>
<organism evidence="1 2">
    <name type="scientific">Streptomyces rhizosphaericus</name>
    <dbReference type="NCBI Taxonomy" id="114699"/>
    <lineage>
        <taxon>Bacteria</taxon>
        <taxon>Bacillati</taxon>
        <taxon>Actinomycetota</taxon>
        <taxon>Actinomycetes</taxon>
        <taxon>Kitasatosporales</taxon>
        <taxon>Streptomycetaceae</taxon>
        <taxon>Streptomyces</taxon>
        <taxon>Streptomyces violaceusniger group</taxon>
    </lineage>
</organism>
<keyword evidence="1" id="KW-0456">Lyase</keyword>